<dbReference type="InterPro" id="IPR012327">
    <property type="entry name" value="MeTrfase_D12"/>
</dbReference>
<dbReference type="GO" id="GO:0009307">
    <property type="term" value="P:DNA restriction-modification system"/>
    <property type="evidence" value="ECO:0007669"/>
    <property type="project" value="InterPro"/>
</dbReference>
<dbReference type="GO" id="GO:0006298">
    <property type="term" value="P:mismatch repair"/>
    <property type="evidence" value="ECO:0007669"/>
    <property type="project" value="TreeGrafter"/>
</dbReference>
<proteinExistence type="predicted"/>
<protein>
    <submittedName>
        <fullName evidence="4">DNA adenine methylase</fullName>
    </submittedName>
</protein>
<keyword evidence="1 4" id="KW-0489">Methyltransferase</keyword>
<dbReference type="InterPro" id="IPR029063">
    <property type="entry name" value="SAM-dependent_MTases_sf"/>
</dbReference>
<accession>A0A9X0ZU39</accession>
<dbReference type="GO" id="GO:1904047">
    <property type="term" value="F:S-adenosyl-L-methionine binding"/>
    <property type="evidence" value="ECO:0007669"/>
    <property type="project" value="TreeGrafter"/>
</dbReference>
<reference evidence="4" key="1">
    <citation type="submission" date="2021-04" db="EMBL/GenBank/DDBJ databases">
        <title>Genomic characterization of endocarditis-associated Neisseria elongata subsp. nitroreducens.</title>
        <authorList>
            <person name="Schorner M."/>
            <person name="Passarelli-Araujo H."/>
            <person name="Scheffer M."/>
            <person name="Barazzetti F."/>
            <person name="Martins J."/>
            <person name="Machado H."/>
            <person name="Palmeiro J."/>
            <person name="Bazzo M."/>
        </authorList>
    </citation>
    <scope>NUCLEOTIDE SEQUENCE</scope>
    <source>
        <strain evidence="4">Nel_M001</strain>
    </source>
</reference>
<dbReference type="RefSeq" id="WP_214037510.1">
    <property type="nucleotide sequence ID" value="NZ_JAGJWT010000002.1"/>
</dbReference>
<dbReference type="AlphaFoldDB" id="A0A9X0ZU39"/>
<dbReference type="GO" id="GO:0009007">
    <property type="term" value="F:site-specific DNA-methyltransferase (adenine-specific) activity"/>
    <property type="evidence" value="ECO:0007669"/>
    <property type="project" value="UniProtKB-EC"/>
</dbReference>
<name>A0A9X0ZU39_NEIEL</name>
<dbReference type="SUPFAM" id="SSF53335">
    <property type="entry name" value="S-adenosyl-L-methionine-dependent methyltransferases"/>
    <property type="match status" value="1"/>
</dbReference>
<dbReference type="PANTHER" id="PTHR30481:SF4">
    <property type="entry name" value="SITE-SPECIFIC DNA-METHYLTRANSFERASE (ADENINE-SPECIFIC)"/>
    <property type="match status" value="1"/>
</dbReference>
<evidence type="ECO:0000256" key="1">
    <source>
        <dbReference type="ARBA" id="ARBA00022603"/>
    </source>
</evidence>
<gene>
    <name evidence="4" type="ORF">J8641_04435</name>
</gene>
<dbReference type="Pfam" id="PF02086">
    <property type="entry name" value="MethyltransfD12"/>
    <property type="match status" value="1"/>
</dbReference>
<dbReference type="Gene3D" id="3.40.50.150">
    <property type="entry name" value="Vaccinia Virus protein VP39"/>
    <property type="match status" value="1"/>
</dbReference>
<dbReference type="GO" id="GO:0032259">
    <property type="term" value="P:methylation"/>
    <property type="evidence" value="ECO:0007669"/>
    <property type="project" value="UniProtKB-KW"/>
</dbReference>
<evidence type="ECO:0000313" key="4">
    <source>
        <dbReference type="EMBL" id="MBS9340077.1"/>
    </source>
</evidence>
<sequence length="151" mass="16911">MAGRNQQTIKRLRGGVVLGQSFGTVTSKSAWSAADIADRLQASLQRLAGVQIETGSWHKCFASYDRPHSFFYLDPPYWQTAGYGGSFEWAQYEKLAETIADAQGKAMLSINDHPDIRALFKDFSTTHLELAYSINRDKTQKTSGELVICNW</sequence>
<dbReference type="GO" id="GO:0043565">
    <property type="term" value="F:sequence-specific DNA binding"/>
    <property type="evidence" value="ECO:0007669"/>
    <property type="project" value="TreeGrafter"/>
</dbReference>
<organism evidence="4 5">
    <name type="scientific">Neisseria elongata subsp. nitroreducens</name>
    <dbReference type="NCBI Taxonomy" id="90367"/>
    <lineage>
        <taxon>Bacteria</taxon>
        <taxon>Pseudomonadati</taxon>
        <taxon>Pseudomonadota</taxon>
        <taxon>Betaproteobacteria</taxon>
        <taxon>Neisseriales</taxon>
        <taxon>Neisseriaceae</taxon>
        <taxon>Neisseria</taxon>
    </lineage>
</organism>
<evidence type="ECO:0000313" key="5">
    <source>
        <dbReference type="Proteomes" id="UP000708805"/>
    </source>
</evidence>
<keyword evidence="3" id="KW-0949">S-adenosyl-L-methionine</keyword>
<dbReference type="EMBL" id="JAGJWT010000002">
    <property type="protein sequence ID" value="MBS9340077.1"/>
    <property type="molecule type" value="Genomic_DNA"/>
</dbReference>
<keyword evidence="2" id="KW-0808">Transferase</keyword>
<comment type="caution">
    <text evidence="4">The sequence shown here is derived from an EMBL/GenBank/DDBJ whole genome shotgun (WGS) entry which is preliminary data.</text>
</comment>
<evidence type="ECO:0000256" key="2">
    <source>
        <dbReference type="ARBA" id="ARBA00022679"/>
    </source>
</evidence>
<evidence type="ECO:0000256" key="3">
    <source>
        <dbReference type="ARBA" id="ARBA00022691"/>
    </source>
</evidence>
<dbReference type="PANTHER" id="PTHR30481">
    <property type="entry name" value="DNA ADENINE METHYLASE"/>
    <property type="match status" value="1"/>
</dbReference>
<dbReference type="Proteomes" id="UP000708805">
    <property type="component" value="Unassembled WGS sequence"/>
</dbReference>